<sequence length="112" mass="13207">MAYLCYLGSITPFCHTCSPSFFCVHRAIGDPMEDRTLPSNPFSTTDTRVWRRRSSRLHDRRPCSLRDDQSHGEHRMKYQIEKLVRIADESPKAVTEGFCEQQIIRRRIRGRH</sequence>
<dbReference type="AlphaFoldDB" id="A0A0C9ZRA7"/>
<keyword evidence="2" id="KW-1185">Reference proteome</keyword>
<proteinExistence type="predicted"/>
<organism evidence="1 2">
    <name type="scientific">Pisolithus microcarpus 441</name>
    <dbReference type="NCBI Taxonomy" id="765257"/>
    <lineage>
        <taxon>Eukaryota</taxon>
        <taxon>Fungi</taxon>
        <taxon>Dikarya</taxon>
        <taxon>Basidiomycota</taxon>
        <taxon>Agaricomycotina</taxon>
        <taxon>Agaricomycetes</taxon>
        <taxon>Agaricomycetidae</taxon>
        <taxon>Boletales</taxon>
        <taxon>Sclerodermatineae</taxon>
        <taxon>Pisolithaceae</taxon>
        <taxon>Pisolithus</taxon>
    </lineage>
</organism>
<accession>A0A0C9ZRA7</accession>
<evidence type="ECO:0000313" key="2">
    <source>
        <dbReference type="Proteomes" id="UP000054018"/>
    </source>
</evidence>
<protein>
    <submittedName>
        <fullName evidence="1">Uncharacterized protein</fullName>
    </submittedName>
</protein>
<name>A0A0C9ZRA7_9AGAM</name>
<dbReference type="OrthoDB" id="203440at2759"/>
<dbReference type="EMBL" id="KN833741">
    <property type="protein sequence ID" value="KIK22263.1"/>
    <property type="molecule type" value="Genomic_DNA"/>
</dbReference>
<evidence type="ECO:0000313" key="1">
    <source>
        <dbReference type="EMBL" id="KIK22263.1"/>
    </source>
</evidence>
<gene>
    <name evidence="1" type="ORF">PISMIDRAFT_508278</name>
</gene>
<reference evidence="2" key="2">
    <citation type="submission" date="2015-01" db="EMBL/GenBank/DDBJ databases">
        <title>Evolutionary Origins and Diversification of the Mycorrhizal Mutualists.</title>
        <authorList>
            <consortium name="DOE Joint Genome Institute"/>
            <consortium name="Mycorrhizal Genomics Consortium"/>
            <person name="Kohler A."/>
            <person name="Kuo A."/>
            <person name="Nagy L.G."/>
            <person name="Floudas D."/>
            <person name="Copeland A."/>
            <person name="Barry K.W."/>
            <person name="Cichocki N."/>
            <person name="Veneault-Fourrey C."/>
            <person name="LaButti K."/>
            <person name="Lindquist E.A."/>
            <person name="Lipzen A."/>
            <person name="Lundell T."/>
            <person name="Morin E."/>
            <person name="Murat C."/>
            <person name="Riley R."/>
            <person name="Ohm R."/>
            <person name="Sun H."/>
            <person name="Tunlid A."/>
            <person name="Henrissat B."/>
            <person name="Grigoriev I.V."/>
            <person name="Hibbett D.S."/>
            <person name="Martin F."/>
        </authorList>
    </citation>
    <scope>NUCLEOTIDE SEQUENCE [LARGE SCALE GENOMIC DNA]</scope>
    <source>
        <strain evidence="2">441</strain>
    </source>
</reference>
<dbReference type="Proteomes" id="UP000054018">
    <property type="component" value="Unassembled WGS sequence"/>
</dbReference>
<dbReference type="HOGENOM" id="CLU_2146865_0_0_1"/>
<reference evidence="1 2" key="1">
    <citation type="submission" date="2014-04" db="EMBL/GenBank/DDBJ databases">
        <authorList>
            <consortium name="DOE Joint Genome Institute"/>
            <person name="Kuo A."/>
            <person name="Kohler A."/>
            <person name="Costa M.D."/>
            <person name="Nagy L.G."/>
            <person name="Floudas D."/>
            <person name="Copeland A."/>
            <person name="Barry K.W."/>
            <person name="Cichocki N."/>
            <person name="Veneault-Fourrey C."/>
            <person name="LaButti K."/>
            <person name="Lindquist E.A."/>
            <person name="Lipzen A."/>
            <person name="Lundell T."/>
            <person name="Morin E."/>
            <person name="Murat C."/>
            <person name="Sun H."/>
            <person name="Tunlid A."/>
            <person name="Henrissat B."/>
            <person name="Grigoriev I.V."/>
            <person name="Hibbett D.S."/>
            <person name="Martin F."/>
            <person name="Nordberg H.P."/>
            <person name="Cantor M.N."/>
            <person name="Hua S.X."/>
        </authorList>
    </citation>
    <scope>NUCLEOTIDE SEQUENCE [LARGE SCALE GENOMIC DNA]</scope>
    <source>
        <strain evidence="1 2">441</strain>
    </source>
</reference>